<sequence length="269" mass="30929">MTAHSYYTHPEVFAVSGLETRHIYYDDIPKIRESINLISRQLLGFEDFYRSLGGRYYSRAWLVHTDESVCPDDLRRLADALHGERPQTHRSFFHPWIDLQASIPAALDILEDKSIPLRDRAVHARKEFHNALILSNSIRRGLEKLYETIKRVEYVYEVNKRLGVGSQLPQRQRDQALWKWLRSLPETLMILHAGKKEESIIRDALEPYEEGFTTCNQRHSSTYGTTRSLTERISMINLICPLNPAIEASDQWESAAGALAGSLGRHSIG</sequence>
<evidence type="ECO:0000313" key="1">
    <source>
        <dbReference type="EMBL" id="KAF2267712.1"/>
    </source>
</evidence>
<comment type="caution">
    <text evidence="1">The sequence shown here is derived from an EMBL/GenBank/DDBJ whole genome shotgun (WGS) entry which is preliminary data.</text>
</comment>
<protein>
    <submittedName>
        <fullName evidence="1">Uncharacterized protein</fullName>
    </submittedName>
</protein>
<reference evidence="2" key="1">
    <citation type="journal article" date="2020" name="Stud. Mycol.">
        <title>101 Dothideomycetes genomes: A test case for predicting lifestyles and emergence of pathogens.</title>
        <authorList>
            <person name="Haridas S."/>
            <person name="Albert R."/>
            <person name="Binder M."/>
            <person name="Bloem J."/>
            <person name="LaButti K."/>
            <person name="Salamov A."/>
            <person name="Andreopoulos B."/>
            <person name="Baker S."/>
            <person name="Barry K."/>
            <person name="Bills G."/>
            <person name="Bluhm B."/>
            <person name="Cannon C."/>
            <person name="Castanera R."/>
            <person name="Culley D."/>
            <person name="Daum C."/>
            <person name="Ezra D."/>
            <person name="Gonzalez J."/>
            <person name="Henrissat B."/>
            <person name="Kuo A."/>
            <person name="Liang C."/>
            <person name="Lipzen A."/>
            <person name="Lutzoni F."/>
            <person name="Magnuson J."/>
            <person name="Mondo S."/>
            <person name="Nolan M."/>
            <person name="Ohm R."/>
            <person name="Pangilinan J."/>
            <person name="Park H.-J."/>
            <person name="Ramirez L."/>
            <person name="Alfaro M."/>
            <person name="Sun H."/>
            <person name="Tritt A."/>
            <person name="Yoshinaga Y."/>
            <person name="Zwiers L.-H."/>
            <person name="Turgeon B."/>
            <person name="Goodwin S."/>
            <person name="Spatafora J."/>
            <person name="Crous P."/>
            <person name="Grigoriev I."/>
        </authorList>
    </citation>
    <scope>NUCLEOTIDE SEQUENCE [LARGE SCALE GENOMIC DNA]</scope>
    <source>
        <strain evidence="2">CBS 304.66</strain>
    </source>
</reference>
<dbReference type="AlphaFoldDB" id="A0A9P4KEH9"/>
<gene>
    <name evidence="1" type="ORF">CC78DRAFT_541357</name>
</gene>
<proteinExistence type="predicted"/>
<dbReference type="Proteomes" id="UP000800093">
    <property type="component" value="Unassembled WGS sequence"/>
</dbReference>
<accession>A0A9P4KEH9</accession>
<keyword evidence="2" id="KW-1185">Reference proteome</keyword>
<name>A0A9P4KEH9_9PLEO</name>
<evidence type="ECO:0000313" key="2">
    <source>
        <dbReference type="Proteomes" id="UP000800093"/>
    </source>
</evidence>
<dbReference type="EMBL" id="ML986589">
    <property type="protein sequence ID" value="KAF2267712.1"/>
    <property type="molecule type" value="Genomic_DNA"/>
</dbReference>
<organism evidence="1 2">
    <name type="scientific">Lojkania enalia</name>
    <dbReference type="NCBI Taxonomy" id="147567"/>
    <lineage>
        <taxon>Eukaryota</taxon>
        <taxon>Fungi</taxon>
        <taxon>Dikarya</taxon>
        <taxon>Ascomycota</taxon>
        <taxon>Pezizomycotina</taxon>
        <taxon>Dothideomycetes</taxon>
        <taxon>Pleosporomycetidae</taxon>
        <taxon>Pleosporales</taxon>
        <taxon>Pleosporales incertae sedis</taxon>
        <taxon>Lojkania</taxon>
    </lineage>
</organism>
<dbReference type="OrthoDB" id="10671486at2759"/>